<feature type="region of interest" description="Disordered" evidence="1">
    <location>
        <begin position="81"/>
        <end position="131"/>
    </location>
</feature>
<gene>
    <name evidence="2" type="ORF">AAFF_G00155490</name>
</gene>
<evidence type="ECO:0000313" key="3">
    <source>
        <dbReference type="Proteomes" id="UP001221898"/>
    </source>
</evidence>
<dbReference type="EMBL" id="JAINUG010000021">
    <property type="protein sequence ID" value="KAJ8411911.1"/>
    <property type="molecule type" value="Genomic_DNA"/>
</dbReference>
<protein>
    <submittedName>
        <fullName evidence="2">Uncharacterized protein</fullName>
    </submittedName>
</protein>
<reference evidence="2" key="1">
    <citation type="journal article" date="2023" name="Science">
        <title>Genome structures resolve the early diversification of teleost fishes.</title>
        <authorList>
            <person name="Parey E."/>
            <person name="Louis A."/>
            <person name="Montfort J."/>
            <person name="Bouchez O."/>
            <person name="Roques C."/>
            <person name="Iampietro C."/>
            <person name="Lluch J."/>
            <person name="Castinel A."/>
            <person name="Donnadieu C."/>
            <person name="Desvignes T."/>
            <person name="Floi Bucao C."/>
            <person name="Jouanno E."/>
            <person name="Wen M."/>
            <person name="Mejri S."/>
            <person name="Dirks R."/>
            <person name="Jansen H."/>
            <person name="Henkel C."/>
            <person name="Chen W.J."/>
            <person name="Zahm M."/>
            <person name="Cabau C."/>
            <person name="Klopp C."/>
            <person name="Thompson A.W."/>
            <person name="Robinson-Rechavi M."/>
            <person name="Braasch I."/>
            <person name="Lecointre G."/>
            <person name="Bobe J."/>
            <person name="Postlethwait J.H."/>
            <person name="Berthelot C."/>
            <person name="Roest Crollius H."/>
            <person name="Guiguen Y."/>
        </authorList>
    </citation>
    <scope>NUCLEOTIDE SEQUENCE</scope>
    <source>
        <strain evidence="2">NC1722</strain>
    </source>
</reference>
<sequence>MNRKAAKGLVAGSLQARSDGVRGARGLRHTHCCWAGRLWTAADGGREAQGPWNCWAACTPVKMGGSSGRVVSRAASAVKLFDSGKESSSSSTARSKRGREHLGPRFTTTDQVSTGAMAKQGHETGKRKPLP</sequence>
<evidence type="ECO:0000313" key="2">
    <source>
        <dbReference type="EMBL" id="KAJ8411911.1"/>
    </source>
</evidence>
<organism evidence="2 3">
    <name type="scientific">Aldrovandia affinis</name>
    <dbReference type="NCBI Taxonomy" id="143900"/>
    <lineage>
        <taxon>Eukaryota</taxon>
        <taxon>Metazoa</taxon>
        <taxon>Chordata</taxon>
        <taxon>Craniata</taxon>
        <taxon>Vertebrata</taxon>
        <taxon>Euteleostomi</taxon>
        <taxon>Actinopterygii</taxon>
        <taxon>Neopterygii</taxon>
        <taxon>Teleostei</taxon>
        <taxon>Notacanthiformes</taxon>
        <taxon>Halosauridae</taxon>
        <taxon>Aldrovandia</taxon>
    </lineage>
</organism>
<proteinExistence type="predicted"/>
<comment type="caution">
    <text evidence="2">The sequence shown here is derived from an EMBL/GenBank/DDBJ whole genome shotgun (WGS) entry which is preliminary data.</text>
</comment>
<dbReference type="Proteomes" id="UP001221898">
    <property type="component" value="Unassembled WGS sequence"/>
</dbReference>
<evidence type="ECO:0000256" key="1">
    <source>
        <dbReference type="SAM" id="MobiDB-lite"/>
    </source>
</evidence>
<accession>A0AAD7WW93</accession>
<feature type="compositionally biased region" description="Basic and acidic residues" evidence="1">
    <location>
        <begin position="120"/>
        <end position="131"/>
    </location>
</feature>
<keyword evidence="3" id="KW-1185">Reference proteome</keyword>
<dbReference type="AlphaFoldDB" id="A0AAD7WW93"/>
<name>A0AAD7WW93_9TELE</name>